<comment type="caution">
    <text evidence="2">The sequence shown here is derived from an EMBL/GenBank/DDBJ whole genome shotgun (WGS) entry which is preliminary data.</text>
</comment>
<protein>
    <submittedName>
        <fullName evidence="2">Uncharacterized protein</fullName>
    </submittedName>
</protein>
<dbReference type="SUPFAM" id="SSF52540">
    <property type="entry name" value="P-loop containing nucleoside triphosphate hydrolases"/>
    <property type="match status" value="1"/>
</dbReference>
<organism evidence="2 3">
    <name type="scientific">Halorubrum ezzemoulense DSM 17463</name>
    <dbReference type="NCBI Taxonomy" id="1121945"/>
    <lineage>
        <taxon>Archaea</taxon>
        <taxon>Methanobacteriati</taxon>
        <taxon>Methanobacteriota</taxon>
        <taxon>Stenosarchaea group</taxon>
        <taxon>Halobacteria</taxon>
        <taxon>Halobacteriales</taxon>
        <taxon>Haloferacaceae</taxon>
        <taxon>Halorubrum</taxon>
    </lineage>
</organism>
<feature type="region of interest" description="Disordered" evidence="1">
    <location>
        <begin position="1"/>
        <end position="47"/>
    </location>
</feature>
<name>A0A1X4G6L0_HALEZ</name>
<dbReference type="InterPro" id="IPR027417">
    <property type="entry name" value="P-loop_NTPase"/>
</dbReference>
<dbReference type="AlphaFoldDB" id="A0A1X4G6L0"/>
<accession>A0A1X4G6L0</accession>
<sequence length="112" mass="11225">MSPATRDAGATDGSAAGESRAANDARGTDRPLPTVVGVAGPRGSGKTSLIERLVDAFAAVREAVDAVDPPESLDRLDGPGGEPAASGGCSDESASDWTSHEGVVTTRTVTNF</sequence>
<dbReference type="EMBL" id="NEDJ01000102">
    <property type="protein sequence ID" value="OSO90630.1"/>
    <property type="molecule type" value="Genomic_DNA"/>
</dbReference>
<dbReference type="Gene3D" id="3.40.50.300">
    <property type="entry name" value="P-loop containing nucleotide triphosphate hydrolases"/>
    <property type="match status" value="1"/>
</dbReference>
<dbReference type="STRING" id="1121945.GCA_000421805_01556"/>
<evidence type="ECO:0000313" key="3">
    <source>
        <dbReference type="Proteomes" id="UP000193587"/>
    </source>
</evidence>
<dbReference type="RefSeq" id="WP_049931368.1">
    <property type="nucleotide sequence ID" value="NZ_ATXS01000005.1"/>
</dbReference>
<dbReference type="Proteomes" id="UP000193587">
    <property type="component" value="Unassembled WGS sequence"/>
</dbReference>
<gene>
    <name evidence="2" type="ORF">B9H04_16755</name>
</gene>
<proteinExistence type="predicted"/>
<feature type="region of interest" description="Disordered" evidence="1">
    <location>
        <begin position="64"/>
        <end position="112"/>
    </location>
</feature>
<evidence type="ECO:0000256" key="1">
    <source>
        <dbReference type="SAM" id="MobiDB-lite"/>
    </source>
</evidence>
<evidence type="ECO:0000313" key="2">
    <source>
        <dbReference type="EMBL" id="OSO90630.1"/>
    </source>
</evidence>
<reference evidence="2 3" key="1">
    <citation type="submission" date="2017-04" db="EMBL/GenBank/DDBJ databases">
        <title>MLSA of the genus Halorubrum.</title>
        <authorList>
            <person name="De La Haba R."/>
            <person name="Sanchez-Porro C."/>
            <person name="Infante-Dominguez C."/>
            <person name="Ventosa A."/>
        </authorList>
    </citation>
    <scope>NUCLEOTIDE SEQUENCE [LARGE SCALE GENOMIC DNA]</scope>
    <source>
        <strain evidence="2 3">DSM 17463</strain>
    </source>
</reference>